<evidence type="ECO:0000256" key="2">
    <source>
        <dbReference type="ARBA" id="ARBA00022581"/>
    </source>
</evidence>
<proteinExistence type="inferred from homology"/>
<reference evidence="8" key="2">
    <citation type="journal article" date="2022" name="Nat. Microbiol.">
        <title>RNA viromes from terrestrial sites across China expand environmental viral diversity.</title>
        <authorList>
            <person name="Chiapello M."/>
            <person name="Rodriguez-Romero J."/>
            <person name="Ayllon M.A."/>
            <person name="Turina M."/>
        </authorList>
    </citation>
    <scope>NUCLEOTIDE SEQUENCE</scope>
    <source>
        <strain evidence="8">S48-k141_934126</strain>
    </source>
</reference>
<evidence type="ECO:0000256" key="5">
    <source>
        <dbReference type="ARBA" id="ARBA00023104"/>
    </source>
</evidence>
<dbReference type="InterPro" id="IPR005563">
    <property type="entry name" value="A_protein"/>
</dbReference>
<evidence type="ECO:0000256" key="1">
    <source>
        <dbReference type="ARBA" id="ARBA00004328"/>
    </source>
</evidence>
<evidence type="ECO:0000256" key="7">
    <source>
        <dbReference type="ARBA" id="ARBA00035110"/>
    </source>
</evidence>
<keyword evidence="2" id="KW-0945">Host-virus interaction</keyword>
<evidence type="ECO:0000256" key="3">
    <source>
        <dbReference type="ARBA" id="ARBA00022804"/>
    </source>
</evidence>
<evidence type="ECO:0000256" key="4">
    <source>
        <dbReference type="ARBA" id="ARBA00022844"/>
    </source>
</evidence>
<comment type="similarity">
    <text evidence="7">Belongs to the Leviviricetes maturation protein family.</text>
</comment>
<dbReference type="Proteomes" id="UP001057796">
    <property type="component" value="Segment"/>
</dbReference>
<keyword evidence="3" id="KW-1161">Viral attachment to host cell</keyword>
<organism evidence="8 9">
    <name type="scientific">Leviviridae sp</name>
    <dbReference type="NCBI Taxonomy" id="2027243"/>
    <lineage>
        <taxon>Viruses</taxon>
        <taxon>Riboviria</taxon>
        <taxon>Orthornavirae</taxon>
        <taxon>Lenarviricota</taxon>
        <taxon>Leviviricetes</taxon>
        <taxon>Norzivirales</taxon>
        <taxon>Fiersviridae</taxon>
    </lineage>
</organism>
<comment type="subcellular location">
    <subcellularLocation>
        <location evidence="1">Virion</location>
    </subcellularLocation>
</comment>
<dbReference type="EMBL" id="MZ679824">
    <property type="protein sequence ID" value="UJQ85912.1"/>
    <property type="molecule type" value="Genomic_RNA"/>
</dbReference>
<protein>
    <submittedName>
        <fullName evidence="8">Maturation protein</fullName>
    </submittedName>
</protein>
<accession>A0ABY3SSI1</accession>
<keyword evidence="6" id="KW-1160">Virus entry into host cell</keyword>
<dbReference type="Pfam" id="PF03863">
    <property type="entry name" value="Phage_mat-A"/>
    <property type="match status" value="1"/>
</dbReference>
<keyword evidence="9" id="KW-1185">Reference proteome</keyword>
<evidence type="ECO:0000313" key="8">
    <source>
        <dbReference type="EMBL" id="UJQ85912.1"/>
    </source>
</evidence>
<sequence length="539" mass="60825">MPFQIEKSIDSYTTDIAMLQPRHSSSGDYAATGPASSVPASAFPQTLRDAVFERTRSTMNARRNVVGPKWAVSPSGGSYYTGYANPVGLIPPKPADDVAVYEVDKVKSVNGNFEARKKAGEIVVAPYSSEGFIKVKRVAGMKDISSSYLGDHWLAIGLAGSAGFTVSGERWYFTPRLFIEPWNQSIYRITLRKYQSDWVVPNFFSPTYLYDQMKTYVPPPDVITQVWADNNQKRLDFLTTMAEAPKTLESILDGFGYLASFIRDLKRGRIYANKSYQRQINELGKDIRLRKAEIVSSFDQKLSRARTTAAILKLQYRKRKAIDRLERYQKRKNKQMYRELTTTLSSLWLQFRYEVMPLVYTAEDALAVIANSTSEYITSREAVNLPLTLTPDLGWGLNQSTVVIPRSLKVFIKSRLRPENGYSKTMSMNPFSTAWELLTLSFVVDWFVNIGDAIAAYTGGFSDTSGATTSIKLDTRQIFTLNGVNGAYVELSANFYTRSTIDPRLCGGLVIRPELNLFRYLDAMSLAWSRSRFKISRAN</sequence>
<keyword evidence="5" id="KW-1175">Viral attachment to host cell pilus</keyword>
<reference evidence="8" key="1">
    <citation type="submission" date="2021-05" db="EMBL/GenBank/DDBJ databases">
        <authorList>
            <person name="Chen Y.-M."/>
            <person name="Zhang Y.-Z."/>
        </authorList>
    </citation>
    <scope>NUCLEOTIDE SEQUENCE</scope>
    <source>
        <strain evidence="8">S48-k141_934126</strain>
    </source>
</reference>
<name>A0ABY3SSI1_9VIRU</name>
<evidence type="ECO:0000313" key="9">
    <source>
        <dbReference type="Proteomes" id="UP001057796"/>
    </source>
</evidence>
<evidence type="ECO:0000256" key="6">
    <source>
        <dbReference type="ARBA" id="ARBA00023296"/>
    </source>
</evidence>
<keyword evidence="4" id="KW-0946">Virion</keyword>